<evidence type="ECO:0000256" key="1">
    <source>
        <dbReference type="SAM" id="MobiDB-lite"/>
    </source>
</evidence>
<sequence length="347" mass="40337">MVEKDKDLAVLPSFRFYADLDKGYEYLLYGYDNFFDNFIEDGLHNLNFISNIRKNLLNAFIYVANMRPGDDQYNERWNYLYYWTGDKVYEITETNSNFLDVMNLVNSLKIHVHIDNESYNNDFFKIEKDQFKKLKEFYDFSQNYDAIELITSPSVYECSHEYNNYILKSYELYENIKKDCLVDTRTPYCNIFRNTENNNPKVKNSRLICHNVKKPISSKEERFGMHHGLVGDSLQGAEDQLSSMRPGGVSSLHASSGHPDSEVSPINSSNPTAIVLPVLGLFITIFILYKFTPIGTLIHGHFLREKINPWNADVDTANESLIEKYEHVDDTSQINMHNIGYNPIGNR</sequence>
<proteinExistence type="predicted"/>
<evidence type="ECO:0000313" key="3">
    <source>
        <dbReference type="Proteomes" id="UP000078560"/>
    </source>
</evidence>
<accession>A0A1A8WE34</accession>
<feature type="region of interest" description="Disordered" evidence="1">
    <location>
        <begin position="239"/>
        <end position="267"/>
    </location>
</feature>
<evidence type="ECO:0000313" key="2">
    <source>
        <dbReference type="EMBL" id="SBS90307.1"/>
    </source>
</evidence>
<name>A0A1A8WE34_PLAOA</name>
<gene>
    <name evidence="2" type="ORF">POVCU2_0060640</name>
</gene>
<dbReference type="Pfam" id="PF05795">
    <property type="entry name" value="Plasmodium_Vir"/>
    <property type="match status" value="1"/>
</dbReference>
<dbReference type="AlphaFoldDB" id="A0A1A8WE34"/>
<reference evidence="3" key="1">
    <citation type="submission" date="2016-05" db="EMBL/GenBank/DDBJ databases">
        <authorList>
            <person name="Naeem Raeece"/>
        </authorList>
    </citation>
    <scope>NUCLEOTIDE SEQUENCE [LARGE SCALE GENOMIC DNA]</scope>
</reference>
<dbReference type="InterPro" id="IPR008780">
    <property type="entry name" value="Plasmodium_Vir"/>
</dbReference>
<organism evidence="2 3">
    <name type="scientific">Plasmodium ovale curtisi</name>
    <dbReference type="NCBI Taxonomy" id="864141"/>
    <lineage>
        <taxon>Eukaryota</taxon>
        <taxon>Sar</taxon>
        <taxon>Alveolata</taxon>
        <taxon>Apicomplexa</taxon>
        <taxon>Aconoidasida</taxon>
        <taxon>Haemosporida</taxon>
        <taxon>Plasmodiidae</taxon>
        <taxon>Plasmodium</taxon>
        <taxon>Plasmodium (Plasmodium)</taxon>
    </lineage>
</organism>
<dbReference type="EMBL" id="FLQU01000922">
    <property type="protein sequence ID" value="SBS90307.1"/>
    <property type="molecule type" value="Genomic_DNA"/>
</dbReference>
<protein>
    <submittedName>
        <fullName evidence="2">PIR Superfamily Protein</fullName>
    </submittedName>
</protein>
<dbReference type="Proteomes" id="UP000078560">
    <property type="component" value="Unassembled WGS sequence"/>
</dbReference>